<name>A0A6A5WAS3_9PLEO</name>
<dbReference type="AlphaFoldDB" id="A0A6A5WAS3"/>
<evidence type="ECO:0000313" key="3">
    <source>
        <dbReference type="Proteomes" id="UP000799779"/>
    </source>
</evidence>
<gene>
    <name evidence="2" type="ORF">P154DRAFT_523613</name>
</gene>
<feature type="region of interest" description="Disordered" evidence="1">
    <location>
        <begin position="1"/>
        <end position="36"/>
    </location>
</feature>
<protein>
    <submittedName>
        <fullName evidence="2">Uncharacterized protein</fullName>
    </submittedName>
</protein>
<evidence type="ECO:0000313" key="2">
    <source>
        <dbReference type="EMBL" id="KAF1998990.1"/>
    </source>
</evidence>
<organism evidence="2 3">
    <name type="scientific">Amniculicola lignicola CBS 123094</name>
    <dbReference type="NCBI Taxonomy" id="1392246"/>
    <lineage>
        <taxon>Eukaryota</taxon>
        <taxon>Fungi</taxon>
        <taxon>Dikarya</taxon>
        <taxon>Ascomycota</taxon>
        <taxon>Pezizomycotina</taxon>
        <taxon>Dothideomycetes</taxon>
        <taxon>Pleosporomycetidae</taxon>
        <taxon>Pleosporales</taxon>
        <taxon>Amniculicolaceae</taxon>
        <taxon>Amniculicola</taxon>
    </lineage>
</organism>
<sequence>MSLPHAQQQQNHRHNTGSAPEHADFMSPSDSTAARDWTLDLPQTPHVQFFRNVDWAATDLGPTATWSTALRMYTHMVMSDSRAATLYW</sequence>
<evidence type="ECO:0000256" key="1">
    <source>
        <dbReference type="SAM" id="MobiDB-lite"/>
    </source>
</evidence>
<feature type="compositionally biased region" description="Polar residues" evidence="1">
    <location>
        <begin position="1"/>
        <end position="10"/>
    </location>
</feature>
<proteinExistence type="predicted"/>
<keyword evidence="3" id="KW-1185">Reference proteome</keyword>
<accession>A0A6A5WAS3</accession>
<dbReference type="OrthoDB" id="303614at2759"/>
<reference evidence="2" key="1">
    <citation type="journal article" date="2020" name="Stud. Mycol.">
        <title>101 Dothideomycetes genomes: a test case for predicting lifestyles and emergence of pathogens.</title>
        <authorList>
            <person name="Haridas S."/>
            <person name="Albert R."/>
            <person name="Binder M."/>
            <person name="Bloem J."/>
            <person name="Labutti K."/>
            <person name="Salamov A."/>
            <person name="Andreopoulos B."/>
            <person name="Baker S."/>
            <person name="Barry K."/>
            <person name="Bills G."/>
            <person name="Bluhm B."/>
            <person name="Cannon C."/>
            <person name="Castanera R."/>
            <person name="Culley D."/>
            <person name="Daum C."/>
            <person name="Ezra D."/>
            <person name="Gonzalez J."/>
            <person name="Henrissat B."/>
            <person name="Kuo A."/>
            <person name="Liang C."/>
            <person name="Lipzen A."/>
            <person name="Lutzoni F."/>
            <person name="Magnuson J."/>
            <person name="Mondo S."/>
            <person name="Nolan M."/>
            <person name="Ohm R."/>
            <person name="Pangilinan J."/>
            <person name="Park H.-J."/>
            <person name="Ramirez L."/>
            <person name="Alfaro M."/>
            <person name="Sun H."/>
            <person name="Tritt A."/>
            <person name="Yoshinaga Y."/>
            <person name="Zwiers L.-H."/>
            <person name="Turgeon B."/>
            <person name="Goodwin S."/>
            <person name="Spatafora J."/>
            <person name="Crous P."/>
            <person name="Grigoriev I."/>
        </authorList>
    </citation>
    <scope>NUCLEOTIDE SEQUENCE</scope>
    <source>
        <strain evidence="2">CBS 123094</strain>
    </source>
</reference>
<dbReference type="EMBL" id="ML977599">
    <property type="protein sequence ID" value="KAF1998990.1"/>
    <property type="molecule type" value="Genomic_DNA"/>
</dbReference>
<dbReference type="Proteomes" id="UP000799779">
    <property type="component" value="Unassembled WGS sequence"/>
</dbReference>